<dbReference type="FunCoup" id="A0A409Y753">
    <property type="interactions" value="102"/>
</dbReference>
<evidence type="ECO:0000256" key="10">
    <source>
        <dbReference type="ARBA" id="ARBA00048778"/>
    </source>
</evidence>
<comment type="caution">
    <text evidence="12">The sequence shown here is derived from an EMBL/GenBank/DDBJ whole genome shotgun (WGS) entry which is preliminary data.</text>
</comment>
<dbReference type="CDD" id="cd19527">
    <property type="entry name" value="RecA-like_PEX6_r2"/>
    <property type="match status" value="1"/>
</dbReference>
<dbReference type="InterPro" id="IPR027417">
    <property type="entry name" value="P-loop_NTPase"/>
</dbReference>
<name>A0A409Y753_9AGAR</name>
<dbReference type="EMBL" id="NHTK01001375">
    <property type="protein sequence ID" value="PPQ98809.1"/>
    <property type="molecule type" value="Genomic_DNA"/>
</dbReference>
<evidence type="ECO:0000256" key="8">
    <source>
        <dbReference type="ARBA" id="ARBA00034811"/>
    </source>
</evidence>
<dbReference type="STRING" id="181874.A0A409Y753"/>
<comment type="catalytic activity">
    <reaction evidence="10">
        <text>ATP + H2O = ADP + phosphate + H(+)</text>
        <dbReference type="Rhea" id="RHEA:13065"/>
        <dbReference type="ChEBI" id="CHEBI:15377"/>
        <dbReference type="ChEBI" id="CHEBI:15378"/>
        <dbReference type="ChEBI" id="CHEBI:30616"/>
        <dbReference type="ChEBI" id="CHEBI:43474"/>
        <dbReference type="ChEBI" id="CHEBI:456216"/>
    </reaction>
    <physiologicalReaction direction="left-to-right" evidence="10">
        <dbReference type="Rhea" id="RHEA:13066"/>
    </physiologicalReaction>
</comment>
<dbReference type="GO" id="GO:0005524">
    <property type="term" value="F:ATP binding"/>
    <property type="evidence" value="ECO:0007669"/>
    <property type="project" value="UniProtKB-KW"/>
</dbReference>
<dbReference type="Proteomes" id="UP000284842">
    <property type="component" value="Unassembled WGS sequence"/>
</dbReference>
<dbReference type="InterPro" id="IPR047533">
    <property type="entry name" value="RecA-like_PEX6_r2"/>
</dbReference>
<dbReference type="FunFam" id="3.40.50.300:FF:000109">
    <property type="entry name" value="Peroxisomal biogenesis factor 6"/>
    <property type="match status" value="1"/>
</dbReference>
<keyword evidence="13" id="KW-1185">Reference proteome</keyword>
<comment type="similarity">
    <text evidence="2">Belongs to the AAA ATPase family.</text>
</comment>
<evidence type="ECO:0000256" key="9">
    <source>
        <dbReference type="ARBA" id="ARBA00034920"/>
    </source>
</evidence>
<dbReference type="InParanoid" id="A0A409Y753"/>
<dbReference type="InterPro" id="IPR056995">
    <property type="entry name" value="PEX6_4th_dom"/>
</dbReference>
<keyword evidence="6" id="KW-0067">ATP-binding</keyword>
<dbReference type="OrthoDB" id="5553750at2759"/>
<dbReference type="InterPro" id="IPR050168">
    <property type="entry name" value="AAA_ATPase_domain"/>
</dbReference>
<dbReference type="SMART" id="SM00382">
    <property type="entry name" value="AAA"/>
    <property type="match status" value="1"/>
</dbReference>
<dbReference type="GO" id="GO:0016887">
    <property type="term" value="F:ATP hydrolysis activity"/>
    <property type="evidence" value="ECO:0007669"/>
    <property type="project" value="InterPro"/>
</dbReference>
<dbReference type="AlphaFoldDB" id="A0A409Y753"/>
<dbReference type="GO" id="GO:0005778">
    <property type="term" value="C:peroxisomal membrane"/>
    <property type="evidence" value="ECO:0007669"/>
    <property type="project" value="TreeGrafter"/>
</dbReference>
<organism evidence="12 13">
    <name type="scientific">Panaeolus cyanescens</name>
    <dbReference type="NCBI Taxonomy" id="181874"/>
    <lineage>
        <taxon>Eukaryota</taxon>
        <taxon>Fungi</taxon>
        <taxon>Dikarya</taxon>
        <taxon>Basidiomycota</taxon>
        <taxon>Agaricomycotina</taxon>
        <taxon>Agaricomycetes</taxon>
        <taxon>Agaricomycetidae</taxon>
        <taxon>Agaricales</taxon>
        <taxon>Agaricineae</taxon>
        <taxon>Galeropsidaceae</taxon>
        <taxon>Panaeolus</taxon>
    </lineage>
</organism>
<evidence type="ECO:0000256" key="5">
    <source>
        <dbReference type="ARBA" id="ARBA00022801"/>
    </source>
</evidence>
<keyword evidence="3" id="KW-0962">Peroxisome biogenesis</keyword>
<evidence type="ECO:0000313" key="12">
    <source>
        <dbReference type="EMBL" id="PPQ98809.1"/>
    </source>
</evidence>
<gene>
    <name evidence="12" type="ORF">CVT24_003363</name>
</gene>
<evidence type="ECO:0000313" key="13">
    <source>
        <dbReference type="Proteomes" id="UP000284842"/>
    </source>
</evidence>
<dbReference type="PROSITE" id="PS00674">
    <property type="entry name" value="AAA"/>
    <property type="match status" value="1"/>
</dbReference>
<dbReference type="Pfam" id="PF23315">
    <property type="entry name" value="PEX6_4th"/>
    <property type="match status" value="1"/>
</dbReference>
<dbReference type="Gene3D" id="3.40.50.300">
    <property type="entry name" value="P-loop containing nucleotide triphosphate hydrolases"/>
    <property type="match status" value="2"/>
</dbReference>
<dbReference type="InterPro" id="IPR003593">
    <property type="entry name" value="AAA+_ATPase"/>
</dbReference>
<comment type="subcellular location">
    <subcellularLocation>
        <location evidence="1">Membrane</location>
    </subcellularLocation>
</comment>
<dbReference type="FunFam" id="1.10.8.60:FF:000039">
    <property type="entry name" value="peroxisome biogenesis factor 6"/>
    <property type="match status" value="1"/>
</dbReference>
<feature type="domain" description="AAA+ ATPase" evidence="11">
    <location>
        <begin position="766"/>
        <end position="907"/>
    </location>
</feature>
<dbReference type="Pfam" id="PF00004">
    <property type="entry name" value="AAA"/>
    <property type="match status" value="2"/>
</dbReference>
<sequence length="1046" mass="114710">IDADSISVPASWVQLYPHVFRSTQILVAKESPEPARLAIVSALTPESYAYSNKNPSLFDEWYHNESILRQKDLCTFTRQTPVGQETFVFRIELLEPIQQCYAEKGVTRIILVAPDDGIPLPLESSSQLDATLESDAIEIGEEFLANSVLSNQLEGFGTQKQESLVQHSDTKGFKGVTHGGSQHTLVCLPSVHDAAEDDITIYMRTADLAKVGVRSGDWIIVGSGISSQYRLARVTGNDTLIHGNLAFGSPTMVYNIVNEAHFFSYTPLQVIVAASPFGSQNPTIPVARSVTLARVASPNSTNKVYQSAFTDSLKEYFDGKNRLMKLGDIFAVSIDTYMAHCMEVQSQQQQTLIHGAREMPLSRQHRNAPVFFKVTNIEYESVNSSNGALRDIYSGSTLGELGCWVDPAQTRIIQVGVEHARVPDVHSYFELDSFASKLYGFLSSLPSSTLLGESSSFQKLRSLVSAGLLQRAINYDLPLSFLLKGNRGTGKFTTASWVAHQLGLHLFEIDCYDLLGDTDTKTEGTLRARFEQAKACTPCLLVLRHLEAFSTNTQDSQSDKDSVTVMALRDCIDDMKSAWKLTGYPLILVGTISESSSSSSTLLSSFKQEILFEAPNEAERLEMIHGLIADQDLSPDISIQSLATQTAALVAGDLKDLIQRAKSAAVQRLTSYGCVTVRSLSLSLSDQMRGSSLTSKLTQKVQLTAADFETALSKARDSYSESIGAPKIPTVSWDDVGGLAHVKSDILDTIQLPLDHPELFSDGLKKRSGILLYGPPGTGKTLVAKAVATSCSLNFFSVKGPELLNMYIGESEANVRRVFQKARDAKPCVIFFDELDSVAPKRGNHGDSGGVMDRIVSQLLAELDGMSGGHNGSDVFVIGATNRPDLLDPALLRPGRFDRMLYLGVSETHDAQLNILQALTRKFRLDPNLDLRTVAERCTFNFTGADFYALCSDAMLNAMTRKAESVDAKVAALNAQRKSSHLQPITPQYFLSEIAIPEDILVYVSQEDFDRALANLTPSVSEAEMEHYARVQNKFSQKKDNESNVQ</sequence>
<dbReference type="InterPro" id="IPR003959">
    <property type="entry name" value="ATPase_AAA_core"/>
</dbReference>
<dbReference type="GO" id="GO:0005829">
    <property type="term" value="C:cytosol"/>
    <property type="evidence" value="ECO:0007669"/>
    <property type="project" value="TreeGrafter"/>
</dbReference>
<dbReference type="PANTHER" id="PTHR23077:SF9">
    <property type="entry name" value="PEROXISOMAL ATPASE PEX6"/>
    <property type="match status" value="1"/>
</dbReference>
<dbReference type="PANTHER" id="PTHR23077">
    <property type="entry name" value="AAA-FAMILY ATPASE"/>
    <property type="match status" value="1"/>
</dbReference>
<reference evidence="12 13" key="1">
    <citation type="journal article" date="2018" name="Evol. Lett.">
        <title>Horizontal gene cluster transfer increased hallucinogenic mushroom diversity.</title>
        <authorList>
            <person name="Reynolds H.T."/>
            <person name="Vijayakumar V."/>
            <person name="Gluck-Thaler E."/>
            <person name="Korotkin H.B."/>
            <person name="Matheny P.B."/>
            <person name="Slot J.C."/>
        </authorList>
    </citation>
    <scope>NUCLEOTIDE SEQUENCE [LARGE SCALE GENOMIC DNA]</scope>
    <source>
        <strain evidence="12 13">2629</strain>
    </source>
</reference>
<dbReference type="Gene3D" id="1.10.8.60">
    <property type="match status" value="2"/>
</dbReference>
<evidence type="ECO:0000256" key="3">
    <source>
        <dbReference type="ARBA" id="ARBA00022593"/>
    </source>
</evidence>
<evidence type="ECO:0000256" key="2">
    <source>
        <dbReference type="ARBA" id="ARBA00006914"/>
    </source>
</evidence>
<keyword evidence="4" id="KW-0547">Nucleotide-binding</keyword>
<dbReference type="GO" id="GO:0016558">
    <property type="term" value="P:protein import into peroxisome matrix"/>
    <property type="evidence" value="ECO:0007669"/>
    <property type="project" value="TreeGrafter"/>
</dbReference>
<evidence type="ECO:0000259" key="11">
    <source>
        <dbReference type="SMART" id="SM00382"/>
    </source>
</evidence>
<keyword evidence="5" id="KW-0378">Hydrolase</keyword>
<keyword evidence="7" id="KW-0472">Membrane</keyword>
<protein>
    <recommendedName>
        <fullName evidence="8">Peroxisomal ATPase PEX6</fullName>
    </recommendedName>
    <alternativeName>
        <fullName evidence="9">Peroxin-6</fullName>
    </alternativeName>
</protein>
<evidence type="ECO:0000256" key="4">
    <source>
        <dbReference type="ARBA" id="ARBA00022741"/>
    </source>
</evidence>
<proteinExistence type="inferred from homology"/>
<dbReference type="SUPFAM" id="SSF52540">
    <property type="entry name" value="P-loop containing nucleoside triphosphate hydrolases"/>
    <property type="match status" value="2"/>
</dbReference>
<evidence type="ECO:0000256" key="6">
    <source>
        <dbReference type="ARBA" id="ARBA00022840"/>
    </source>
</evidence>
<evidence type="ECO:0000256" key="7">
    <source>
        <dbReference type="ARBA" id="ARBA00023136"/>
    </source>
</evidence>
<accession>A0A409Y753</accession>
<feature type="non-terminal residue" evidence="12">
    <location>
        <position position="1"/>
    </location>
</feature>
<dbReference type="InterPro" id="IPR003960">
    <property type="entry name" value="ATPase_AAA_CS"/>
</dbReference>
<evidence type="ECO:0000256" key="1">
    <source>
        <dbReference type="ARBA" id="ARBA00004370"/>
    </source>
</evidence>